<evidence type="ECO:0000259" key="4">
    <source>
        <dbReference type="PROSITE" id="PS50887"/>
    </source>
</evidence>
<dbReference type="InterPro" id="IPR043128">
    <property type="entry name" value="Rev_trsase/Diguanyl_cyclase"/>
</dbReference>
<dbReference type="CDD" id="cd01949">
    <property type="entry name" value="GGDEF"/>
    <property type="match status" value="1"/>
</dbReference>
<dbReference type="SMART" id="SM00267">
    <property type="entry name" value="GGDEF"/>
    <property type="match status" value="1"/>
</dbReference>
<dbReference type="PANTHER" id="PTHR45138">
    <property type="entry name" value="REGULATORY COMPONENTS OF SENSORY TRANSDUCTION SYSTEM"/>
    <property type="match status" value="1"/>
</dbReference>
<feature type="transmembrane region" description="Helical" evidence="3">
    <location>
        <begin position="145"/>
        <end position="165"/>
    </location>
</feature>
<keyword evidence="3" id="KW-0812">Transmembrane</keyword>
<dbReference type="Pfam" id="PF00990">
    <property type="entry name" value="GGDEF"/>
    <property type="match status" value="1"/>
</dbReference>
<evidence type="ECO:0000313" key="5">
    <source>
        <dbReference type="EMBL" id="SDI96917.1"/>
    </source>
</evidence>
<reference evidence="5 6" key="1">
    <citation type="submission" date="2016-10" db="EMBL/GenBank/DDBJ databases">
        <authorList>
            <person name="de Groot N.N."/>
        </authorList>
    </citation>
    <scope>NUCLEOTIDE SEQUENCE [LARGE SCALE GENOMIC DNA]</scope>
    <source>
        <strain evidence="5 6">LMG 18387</strain>
    </source>
</reference>
<evidence type="ECO:0000256" key="3">
    <source>
        <dbReference type="SAM" id="Phobius"/>
    </source>
</evidence>
<dbReference type="AlphaFoldDB" id="A0A1G8PWT7"/>
<name>A0A1G8PWT7_9GAMM</name>
<evidence type="ECO:0000313" key="6">
    <source>
        <dbReference type="Proteomes" id="UP000198606"/>
    </source>
</evidence>
<dbReference type="GO" id="GO:0043709">
    <property type="term" value="P:cell adhesion involved in single-species biofilm formation"/>
    <property type="evidence" value="ECO:0007669"/>
    <property type="project" value="TreeGrafter"/>
</dbReference>
<dbReference type="GO" id="GO:1902201">
    <property type="term" value="P:negative regulation of bacterial-type flagellum-dependent cell motility"/>
    <property type="evidence" value="ECO:0007669"/>
    <property type="project" value="TreeGrafter"/>
</dbReference>
<dbReference type="Proteomes" id="UP000198606">
    <property type="component" value="Unassembled WGS sequence"/>
</dbReference>
<gene>
    <name evidence="5" type="ORF">SAMN05216588_13138</name>
</gene>
<proteinExistence type="predicted"/>
<feature type="transmembrane region" description="Helical" evidence="3">
    <location>
        <begin position="64"/>
        <end position="82"/>
    </location>
</feature>
<dbReference type="STRING" id="29435.SAMN05216588_13138"/>
<dbReference type="NCBIfam" id="TIGR00254">
    <property type="entry name" value="GGDEF"/>
    <property type="match status" value="1"/>
</dbReference>
<evidence type="ECO:0000256" key="2">
    <source>
        <dbReference type="ARBA" id="ARBA00034247"/>
    </source>
</evidence>
<accession>A0A1G8PWT7</accession>
<dbReference type="GO" id="GO:0052621">
    <property type="term" value="F:diguanylate cyclase activity"/>
    <property type="evidence" value="ECO:0007669"/>
    <property type="project" value="UniProtKB-EC"/>
</dbReference>
<dbReference type="InterPro" id="IPR050469">
    <property type="entry name" value="Diguanylate_Cyclase"/>
</dbReference>
<dbReference type="GO" id="GO:0005886">
    <property type="term" value="C:plasma membrane"/>
    <property type="evidence" value="ECO:0007669"/>
    <property type="project" value="TreeGrafter"/>
</dbReference>
<feature type="transmembrane region" description="Helical" evidence="3">
    <location>
        <begin position="12"/>
        <end position="32"/>
    </location>
</feature>
<feature type="transmembrane region" description="Helical" evidence="3">
    <location>
        <begin position="94"/>
        <end position="114"/>
    </location>
</feature>
<dbReference type="RefSeq" id="WP_167359812.1">
    <property type="nucleotide sequence ID" value="NZ_FNDG01000031.1"/>
</dbReference>
<keyword evidence="3" id="KW-1133">Transmembrane helix</keyword>
<dbReference type="Gene3D" id="3.30.70.270">
    <property type="match status" value="1"/>
</dbReference>
<protein>
    <recommendedName>
        <fullName evidence="1">diguanylate cyclase</fullName>
        <ecNumber evidence="1">2.7.7.65</ecNumber>
    </recommendedName>
</protein>
<dbReference type="InterPro" id="IPR029787">
    <property type="entry name" value="Nucleotide_cyclase"/>
</dbReference>
<feature type="domain" description="GGDEF" evidence="4">
    <location>
        <begin position="210"/>
        <end position="335"/>
    </location>
</feature>
<dbReference type="PANTHER" id="PTHR45138:SF9">
    <property type="entry name" value="DIGUANYLATE CYCLASE DGCM-RELATED"/>
    <property type="match status" value="1"/>
</dbReference>
<dbReference type="InterPro" id="IPR000160">
    <property type="entry name" value="GGDEF_dom"/>
</dbReference>
<keyword evidence="3" id="KW-0472">Membrane</keyword>
<organism evidence="5 6">
    <name type="scientific">Phytopseudomonas flavescens</name>
    <dbReference type="NCBI Taxonomy" id="29435"/>
    <lineage>
        <taxon>Bacteria</taxon>
        <taxon>Pseudomonadati</taxon>
        <taxon>Pseudomonadota</taxon>
        <taxon>Gammaproteobacteria</taxon>
        <taxon>Pseudomonadales</taxon>
        <taxon>Pseudomonadaceae</taxon>
        <taxon>Phytopseudomonas</taxon>
    </lineage>
</organism>
<dbReference type="EMBL" id="FNDG01000031">
    <property type="protein sequence ID" value="SDI96917.1"/>
    <property type="molecule type" value="Genomic_DNA"/>
</dbReference>
<dbReference type="EC" id="2.7.7.65" evidence="1"/>
<dbReference type="PROSITE" id="PS50887">
    <property type="entry name" value="GGDEF"/>
    <property type="match status" value="1"/>
</dbReference>
<dbReference type="SUPFAM" id="SSF55073">
    <property type="entry name" value="Nucleotide cyclase"/>
    <property type="match status" value="1"/>
</dbReference>
<sequence length="335" mass="37222">MTYHHHIKRMLWLPINLVQLIAVTCWLGSLALNPYTSSPLSAEEMLTALSISLVWLGMSSTKSFALWRIGGGVYMILAAYLFKLQIERMDEAHMHTWAMAVSTLITLCGVVFFVRALDYVCGSTAVWLVMWDANPPLLNLEALPLYAVFVLSALMLGAMTNVSFIHMMRKTYELKESYRHLAETDMLTGVPNRRALMNSLEQALHATDSQRLFFAMLDIDDFKLINDRHGHDVGDAVLVEFARHLEQTRDLHAYGRLGGEEFGLLLASDSLAAASQAIEALLQRLAAQPTQGITLSFSAGLVAVAGQQNVTRLLKSADECLYRAKRAGKHRVVAA</sequence>
<evidence type="ECO:0000256" key="1">
    <source>
        <dbReference type="ARBA" id="ARBA00012528"/>
    </source>
</evidence>
<comment type="catalytic activity">
    <reaction evidence="2">
        <text>2 GTP = 3',3'-c-di-GMP + 2 diphosphate</text>
        <dbReference type="Rhea" id="RHEA:24898"/>
        <dbReference type="ChEBI" id="CHEBI:33019"/>
        <dbReference type="ChEBI" id="CHEBI:37565"/>
        <dbReference type="ChEBI" id="CHEBI:58805"/>
        <dbReference type="EC" id="2.7.7.65"/>
    </reaction>
</comment>